<protein>
    <submittedName>
        <fullName evidence="2">Uncharacterized protein</fullName>
    </submittedName>
</protein>
<proteinExistence type="predicted"/>
<evidence type="ECO:0000256" key="1">
    <source>
        <dbReference type="SAM" id="Phobius"/>
    </source>
</evidence>
<keyword evidence="1" id="KW-0812">Transmembrane</keyword>
<dbReference type="EMBL" id="MN739659">
    <property type="protein sequence ID" value="QHT18685.1"/>
    <property type="molecule type" value="Genomic_DNA"/>
</dbReference>
<sequence>MKQFNLIILLFLILILYFSFLLFFFGNNVFHQKSANLENLETLYSSVKAASDAEATLITAIQTAANNPNILAAIAQLPDGGADIRNKMNTALSTINDALLGATYYTGVGN</sequence>
<dbReference type="AlphaFoldDB" id="A0A6C0DTZ2"/>
<feature type="transmembrane region" description="Helical" evidence="1">
    <location>
        <begin position="6"/>
        <end position="25"/>
    </location>
</feature>
<keyword evidence="1" id="KW-1133">Transmembrane helix</keyword>
<accession>A0A6C0DTZ2</accession>
<keyword evidence="1" id="KW-0472">Membrane</keyword>
<organism evidence="2">
    <name type="scientific">viral metagenome</name>
    <dbReference type="NCBI Taxonomy" id="1070528"/>
    <lineage>
        <taxon>unclassified sequences</taxon>
        <taxon>metagenomes</taxon>
        <taxon>organismal metagenomes</taxon>
    </lineage>
</organism>
<evidence type="ECO:0000313" key="2">
    <source>
        <dbReference type="EMBL" id="QHT18685.1"/>
    </source>
</evidence>
<reference evidence="2" key="1">
    <citation type="journal article" date="2020" name="Nature">
        <title>Giant virus diversity and host interactions through global metagenomics.</title>
        <authorList>
            <person name="Schulz F."/>
            <person name="Roux S."/>
            <person name="Paez-Espino D."/>
            <person name="Jungbluth S."/>
            <person name="Walsh D.A."/>
            <person name="Denef V.J."/>
            <person name="McMahon K.D."/>
            <person name="Konstantinidis K.T."/>
            <person name="Eloe-Fadrosh E.A."/>
            <person name="Kyrpides N.C."/>
            <person name="Woyke T."/>
        </authorList>
    </citation>
    <scope>NUCLEOTIDE SEQUENCE</scope>
    <source>
        <strain evidence="2">GVMAG-M-3300023174-49</strain>
    </source>
</reference>
<name>A0A6C0DTZ2_9ZZZZ</name>